<dbReference type="SUPFAM" id="SSF56349">
    <property type="entry name" value="DNA breaking-rejoining enzymes"/>
    <property type="match status" value="1"/>
</dbReference>
<feature type="compositionally biased region" description="Polar residues" evidence="2">
    <location>
        <begin position="215"/>
        <end position="225"/>
    </location>
</feature>
<dbReference type="InterPro" id="IPR002104">
    <property type="entry name" value="Integrase_catalytic"/>
</dbReference>
<dbReference type="PANTHER" id="PTHR30349">
    <property type="entry name" value="PHAGE INTEGRASE-RELATED"/>
    <property type="match status" value="1"/>
</dbReference>
<dbReference type="Proteomes" id="UP000738431">
    <property type="component" value="Chromosome"/>
</dbReference>
<protein>
    <submittedName>
        <fullName evidence="4">Tyrosine-type recombinase/integrase</fullName>
    </submittedName>
</protein>
<keyword evidence="1" id="KW-0233">DNA recombination</keyword>
<dbReference type="InterPro" id="IPR050090">
    <property type="entry name" value="Tyrosine_recombinase_XerCD"/>
</dbReference>
<name>A0ABZ1C288_9BACT</name>
<gene>
    <name evidence="4" type="ORF">K1X11_012130</name>
</gene>
<dbReference type="EMBL" id="CP139781">
    <property type="protein sequence ID" value="WRQ85551.1"/>
    <property type="molecule type" value="Genomic_DNA"/>
</dbReference>
<dbReference type="Gene3D" id="1.10.443.10">
    <property type="entry name" value="Intergrase catalytic core"/>
    <property type="match status" value="1"/>
</dbReference>
<dbReference type="RefSeq" id="WP_221033284.1">
    <property type="nucleotide sequence ID" value="NZ_CP139781.1"/>
</dbReference>
<organism evidence="4 5">
    <name type="scientific">Actomonas aquatica</name>
    <dbReference type="NCBI Taxonomy" id="2866162"/>
    <lineage>
        <taxon>Bacteria</taxon>
        <taxon>Pseudomonadati</taxon>
        <taxon>Verrucomicrobiota</taxon>
        <taxon>Opitutia</taxon>
        <taxon>Opitutales</taxon>
        <taxon>Opitutaceae</taxon>
        <taxon>Actomonas</taxon>
    </lineage>
</organism>
<evidence type="ECO:0000256" key="1">
    <source>
        <dbReference type="ARBA" id="ARBA00023172"/>
    </source>
</evidence>
<dbReference type="PANTHER" id="PTHR30349:SF82">
    <property type="entry name" value="INTEGRASE_RECOMBINASE YOEC-RELATED"/>
    <property type="match status" value="1"/>
</dbReference>
<accession>A0ABZ1C288</accession>
<proteinExistence type="predicted"/>
<keyword evidence="5" id="KW-1185">Reference proteome</keyword>
<feature type="region of interest" description="Disordered" evidence="2">
    <location>
        <begin position="202"/>
        <end position="225"/>
    </location>
</feature>
<reference evidence="4 5" key="2">
    <citation type="submission" date="2023-12" db="EMBL/GenBank/DDBJ databases">
        <title>Description of an unclassified Opitutus bacterium of Verrucomicrobiota.</title>
        <authorList>
            <person name="Zhang D.-F."/>
        </authorList>
    </citation>
    <scope>NUCLEOTIDE SEQUENCE [LARGE SCALE GENOMIC DNA]</scope>
    <source>
        <strain evidence="4 5">WL0086</strain>
    </source>
</reference>
<dbReference type="PROSITE" id="PS51898">
    <property type="entry name" value="TYR_RECOMBINASE"/>
    <property type="match status" value="1"/>
</dbReference>
<feature type="domain" description="Tyr recombinase" evidence="3">
    <location>
        <begin position="2"/>
        <end position="196"/>
    </location>
</feature>
<dbReference type="InterPro" id="IPR013762">
    <property type="entry name" value="Integrase-like_cat_sf"/>
</dbReference>
<evidence type="ECO:0000256" key="2">
    <source>
        <dbReference type="SAM" id="MobiDB-lite"/>
    </source>
</evidence>
<sequence>MGVARFIEKPERELLLQTLTRARDRLLVELGLNTGLRVSSMLSLRWKQLWRDGDIVSVLEVPRRYLKGGQGARKKAMMSRRIPVNESLRGAILEHLREEFGELPPLAEGWVFRSQKRSPGVISRQQAYHVIRSAAQRAGLDHGVAPHGLRRSFAHDIYDASGHDLVITQKLLGHASVETTAHYLRPEEEKLDSLVLGLPFSNPKPAPLTTEHRTTSSVPQRSLQR</sequence>
<evidence type="ECO:0000259" key="3">
    <source>
        <dbReference type="PROSITE" id="PS51898"/>
    </source>
</evidence>
<evidence type="ECO:0000313" key="5">
    <source>
        <dbReference type="Proteomes" id="UP000738431"/>
    </source>
</evidence>
<dbReference type="InterPro" id="IPR011010">
    <property type="entry name" value="DNA_brk_join_enz"/>
</dbReference>
<dbReference type="Pfam" id="PF00589">
    <property type="entry name" value="Phage_integrase"/>
    <property type="match status" value="1"/>
</dbReference>
<reference evidence="4 5" key="1">
    <citation type="submission" date="2021-08" db="EMBL/GenBank/DDBJ databases">
        <authorList>
            <person name="Zhang D."/>
            <person name="Zhang A."/>
            <person name="Wang L."/>
        </authorList>
    </citation>
    <scope>NUCLEOTIDE SEQUENCE [LARGE SCALE GENOMIC DNA]</scope>
    <source>
        <strain evidence="4 5">WL0086</strain>
    </source>
</reference>
<evidence type="ECO:0000313" key="4">
    <source>
        <dbReference type="EMBL" id="WRQ85551.1"/>
    </source>
</evidence>